<name>F8PDB8_SERL9</name>
<evidence type="ECO:0000259" key="2">
    <source>
        <dbReference type="Pfam" id="PF20152"/>
    </source>
</evidence>
<feature type="transmembrane region" description="Helical" evidence="1">
    <location>
        <begin position="46"/>
        <end position="66"/>
    </location>
</feature>
<dbReference type="OrthoDB" id="2792702at2759"/>
<dbReference type="Pfam" id="PF20152">
    <property type="entry name" value="DUF6534"/>
    <property type="match status" value="1"/>
</dbReference>
<dbReference type="HOGENOM" id="CLU_1807392_0_0_1"/>
<sequence length="143" mass="16126">MMAEICISIPTACDIIATIAMWYFLDSVGSGFKKTDSTVKFLKFLILNRGLLLVSTQGAMLTLWVAAQESWYWLPFHMNTVNIYVNTTLVMFNERANIPKKEKKIGTMSFQLATCNQLSLRFSPIDSLSQQITTQDLEASGTR</sequence>
<dbReference type="KEGG" id="sla:SERLADRAFT_480411"/>
<organism>
    <name type="scientific">Serpula lacrymans var. lacrymans (strain S7.9)</name>
    <name type="common">Dry rot fungus</name>
    <dbReference type="NCBI Taxonomy" id="578457"/>
    <lineage>
        <taxon>Eukaryota</taxon>
        <taxon>Fungi</taxon>
        <taxon>Dikarya</taxon>
        <taxon>Basidiomycota</taxon>
        <taxon>Agaricomycotina</taxon>
        <taxon>Agaricomycetes</taxon>
        <taxon>Agaricomycetidae</taxon>
        <taxon>Boletales</taxon>
        <taxon>Coniophorineae</taxon>
        <taxon>Serpulaceae</taxon>
        <taxon>Serpula</taxon>
    </lineage>
</organism>
<evidence type="ECO:0000256" key="1">
    <source>
        <dbReference type="SAM" id="Phobius"/>
    </source>
</evidence>
<evidence type="ECO:0000313" key="3">
    <source>
        <dbReference type="EMBL" id="EGO18739.1"/>
    </source>
</evidence>
<gene>
    <name evidence="3" type="ORF">SERLADRAFT_480411</name>
</gene>
<dbReference type="Proteomes" id="UP000008064">
    <property type="component" value="Unassembled WGS sequence"/>
</dbReference>
<feature type="transmembrane region" description="Helical" evidence="1">
    <location>
        <begin position="72"/>
        <end position="92"/>
    </location>
</feature>
<feature type="domain" description="DUF6534" evidence="2">
    <location>
        <begin position="11"/>
        <end position="96"/>
    </location>
</feature>
<keyword evidence="1" id="KW-0472">Membrane</keyword>
<reference evidence="3" key="1">
    <citation type="submission" date="2011-04" db="EMBL/GenBank/DDBJ databases">
        <title>Evolution of plant cell wall degrading machinery underlies the functional diversity of forest fungi.</title>
        <authorList>
            <consortium name="US DOE Joint Genome Institute (JGI-PGF)"/>
            <person name="Eastwood D.C."/>
            <person name="Floudas D."/>
            <person name="Binder M."/>
            <person name="Majcherczyk A."/>
            <person name="Schneider P."/>
            <person name="Aerts A."/>
            <person name="Asiegbu F.O."/>
            <person name="Baker S.E."/>
            <person name="Barry K."/>
            <person name="Bendiksby M."/>
            <person name="Blumentritt M."/>
            <person name="Coutinho P.M."/>
            <person name="Cullen D."/>
            <person name="Cullen D."/>
            <person name="Gathman A."/>
            <person name="Goodell B."/>
            <person name="Henrissat B."/>
            <person name="Ihrmark K."/>
            <person name="Kauserud H."/>
            <person name="Kohler A."/>
            <person name="LaButti K."/>
            <person name="Lapidus A."/>
            <person name="Lavin J.L."/>
            <person name="Lee Y.-H."/>
            <person name="Lindquist E."/>
            <person name="Lilly W."/>
            <person name="Lucas S."/>
            <person name="Morin E."/>
            <person name="Murat C."/>
            <person name="Oguiza J.A."/>
            <person name="Park J."/>
            <person name="Pisabarro A.G."/>
            <person name="Riley R."/>
            <person name="Rosling A."/>
            <person name="Salamov A."/>
            <person name="Schmidt O."/>
            <person name="Schmutz J."/>
            <person name="Skrede I."/>
            <person name="Stenlid J."/>
            <person name="Wiebenga A."/>
            <person name="Xie X."/>
            <person name="Kues U."/>
            <person name="Hibbett D.S."/>
            <person name="Hoffmeister D."/>
            <person name="Hogberg N."/>
            <person name="Martin F."/>
            <person name="Grigoriev I.V."/>
            <person name="Watkinson S.C."/>
        </authorList>
    </citation>
    <scope>NUCLEOTIDE SEQUENCE</scope>
    <source>
        <strain evidence="3">S7.9</strain>
    </source>
</reference>
<keyword evidence="1" id="KW-1133">Transmembrane helix</keyword>
<accession>F8PDB8</accession>
<dbReference type="EMBL" id="GL945446">
    <property type="protein sequence ID" value="EGO18739.1"/>
    <property type="molecule type" value="Genomic_DNA"/>
</dbReference>
<dbReference type="AlphaFoldDB" id="F8PDB8"/>
<dbReference type="InterPro" id="IPR045339">
    <property type="entry name" value="DUF6534"/>
</dbReference>
<dbReference type="RefSeq" id="XP_007324392.1">
    <property type="nucleotide sequence ID" value="XM_007324330.1"/>
</dbReference>
<proteinExistence type="predicted"/>
<keyword evidence="1" id="KW-0812">Transmembrane</keyword>
<dbReference type="GeneID" id="18821524"/>
<protein>
    <recommendedName>
        <fullName evidence="2">DUF6534 domain-containing protein</fullName>
    </recommendedName>
</protein>